<protein>
    <recommendedName>
        <fullName evidence="3">FCP1 homology domain-containing protein</fullName>
    </recommendedName>
</protein>
<accession>A0A1F7TMM5</accession>
<gene>
    <name evidence="1" type="ORF">A2856_04210</name>
</gene>
<reference evidence="1 2" key="1">
    <citation type="journal article" date="2016" name="Nat. Commun.">
        <title>Thousands of microbial genomes shed light on interconnected biogeochemical processes in an aquifer system.</title>
        <authorList>
            <person name="Anantharaman K."/>
            <person name="Brown C.T."/>
            <person name="Hug L.A."/>
            <person name="Sharon I."/>
            <person name="Castelle C.J."/>
            <person name="Probst A.J."/>
            <person name="Thomas B.C."/>
            <person name="Singh A."/>
            <person name="Wilkins M.J."/>
            <person name="Karaoz U."/>
            <person name="Brodie E.L."/>
            <person name="Williams K.H."/>
            <person name="Hubbard S.S."/>
            <person name="Banfield J.F."/>
        </authorList>
    </citation>
    <scope>NUCLEOTIDE SEQUENCE [LARGE SCALE GENOMIC DNA]</scope>
</reference>
<name>A0A1F7TMM5_9BACT</name>
<evidence type="ECO:0000313" key="2">
    <source>
        <dbReference type="Proteomes" id="UP000177885"/>
    </source>
</evidence>
<dbReference type="AlphaFoldDB" id="A0A1F7TMM5"/>
<sequence>MKRKQPRLGVDLGGVVIDKYAIDPKTGVRYPRQHPDIPEVKDAFDALFTLNTLGVQIYTVSSGGLEVERGRKTWLARHKFFERTHVPAWNLRFCEERKNKLIWCKHLGITHFVDDRAEVLSALASDVPYLYLFRPRPRLNGEGEAHGPEPFMERSETWHELTRLLIRDIEAYQLKLGRVAERLTGLDEADEEP</sequence>
<evidence type="ECO:0000313" key="1">
    <source>
        <dbReference type="EMBL" id="OGL67230.1"/>
    </source>
</evidence>
<dbReference type="Proteomes" id="UP000177885">
    <property type="component" value="Unassembled WGS sequence"/>
</dbReference>
<dbReference type="STRING" id="1802385.A2856_04210"/>
<dbReference type="SUPFAM" id="SSF56784">
    <property type="entry name" value="HAD-like"/>
    <property type="match status" value="1"/>
</dbReference>
<comment type="caution">
    <text evidence="1">The sequence shown here is derived from an EMBL/GenBank/DDBJ whole genome shotgun (WGS) entry which is preliminary data.</text>
</comment>
<proteinExistence type="predicted"/>
<dbReference type="InterPro" id="IPR036412">
    <property type="entry name" value="HAD-like_sf"/>
</dbReference>
<evidence type="ECO:0008006" key="3">
    <source>
        <dbReference type="Google" id="ProtNLM"/>
    </source>
</evidence>
<dbReference type="EMBL" id="MGDT01000003">
    <property type="protein sequence ID" value="OGL67230.1"/>
    <property type="molecule type" value="Genomic_DNA"/>
</dbReference>
<organism evidence="1 2">
    <name type="scientific">Candidatus Uhrbacteria bacterium RIFCSPHIGHO2_01_FULL_63_20</name>
    <dbReference type="NCBI Taxonomy" id="1802385"/>
    <lineage>
        <taxon>Bacteria</taxon>
        <taxon>Candidatus Uhriibacteriota</taxon>
    </lineage>
</organism>